<sequence>MDAPRARTEKDGLLLDQDQCRQYGHHSTGKAYQTRTASPYTSSNDEGKTEADCKRRGRSWHGRLIRSLLPGLSWISKYRLEDLSGDLMGATTVAAVYAPLSVSFALVGHAHPTSGMVSFIVCALIYALLGHCRQMIIGPEAPGSFLVRITVALVNKGTSKTDADPVHDSQLVGAVTATAGTILLVTGLTRLASGFTIALGIGVVVEQEILALGLKALVQQVDDAPSSRTGSSIAGKFIFILENLGNLHVLSALLSISSFTLVMAARSVKTSLKTRYPMIVPFPDRLFIVILAVS</sequence>
<keyword evidence="3 6" id="KW-1133">Transmembrane helix</keyword>
<evidence type="ECO:0000256" key="1">
    <source>
        <dbReference type="ARBA" id="ARBA00004141"/>
    </source>
</evidence>
<keyword evidence="2 6" id="KW-0812">Transmembrane</keyword>
<organism evidence="8 9">
    <name type="scientific">Cladophialophora bantiana (strain ATCC 10958 / CBS 173.52 / CDC B-1940 / NIH 8579)</name>
    <name type="common">Xylohypha bantiana</name>
    <dbReference type="NCBI Taxonomy" id="1442370"/>
    <lineage>
        <taxon>Eukaryota</taxon>
        <taxon>Fungi</taxon>
        <taxon>Dikarya</taxon>
        <taxon>Ascomycota</taxon>
        <taxon>Pezizomycotina</taxon>
        <taxon>Eurotiomycetes</taxon>
        <taxon>Chaetothyriomycetidae</taxon>
        <taxon>Chaetothyriales</taxon>
        <taxon>Herpotrichiellaceae</taxon>
        <taxon>Cladophialophora</taxon>
    </lineage>
</organism>
<dbReference type="HOGENOM" id="CLU_946651_0_0_1"/>
<gene>
    <name evidence="8" type="ORF">Z519_00266</name>
</gene>
<feature type="domain" description="SLC26A/SulP transporter" evidence="7">
    <location>
        <begin position="83"/>
        <end position="293"/>
    </location>
</feature>
<feature type="region of interest" description="Disordered" evidence="5">
    <location>
        <begin position="1"/>
        <end position="53"/>
    </location>
</feature>
<dbReference type="GO" id="GO:0055085">
    <property type="term" value="P:transmembrane transport"/>
    <property type="evidence" value="ECO:0007669"/>
    <property type="project" value="InterPro"/>
</dbReference>
<keyword evidence="9" id="KW-1185">Reference proteome</keyword>
<dbReference type="RefSeq" id="XP_016625274.1">
    <property type="nucleotide sequence ID" value="XM_016758025.1"/>
</dbReference>
<evidence type="ECO:0000256" key="3">
    <source>
        <dbReference type="ARBA" id="ARBA00022989"/>
    </source>
</evidence>
<dbReference type="InterPro" id="IPR011547">
    <property type="entry name" value="SLC26A/SulP_dom"/>
</dbReference>
<dbReference type="GO" id="GO:0016020">
    <property type="term" value="C:membrane"/>
    <property type="evidence" value="ECO:0007669"/>
    <property type="project" value="UniProtKB-SubCell"/>
</dbReference>
<evidence type="ECO:0000256" key="6">
    <source>
        <dbReference type="SAM" id="Phobius"/>
    </source>
</evidence>
<evidence type="ECO:0000256" key="4">
    <source>
        <dbReference type="ARBA" id="ARBA00023136"/>
    </source>
</evidence>
<evidence type="ECO:0000313" key="9">
    <source>
        <dbReference type="Proteomes" id="UP000053789"/>
    </source>
</evidence>
<feature type="transmembrane region" description="Helical" evidence="6">
    <location>
        <begin position="182"/>
        <end position="205"/>
    </location>
</feature>
<protein>
    <recommendedName>
        <fullName evidence="7">SLC26A/SulP transporter domain-containing protein</fullName>
    </recommendedName>
</protein>
<evidence type="ECO:0000256" key="5">
    <source>
        <dbReference type="SAM" id="MobiDB-lite"/>
    </source>
</evidence>
<dbReference type="Pfam" id="PF00916">
    <property type="entry name" value="Sulfate_transp"/>
    <property type="match status" value="1"/>
</dbReference>
<proteinExistence type="predicted"/>
<feature type="transmembrane region" description="Helical" evidence="6">
    <location>
        <begin position="113"/>
        <end position="129"/>
    </location>
</feature>
<feature type="compositionally biased region" description="Basic and acidic residues" evidence="5">
    <location>
        <begin position="1"/>
        <end position="13"/>
    </location>
</feature>
<dbReference type="InterPro" id="IPR001902">
    <property type="entry name" value="SLC26A/SulP_fam"/>
</dbReference>
<accession>A0A0D2I5T0</accession>
<evidence type="ECO:0000313" key="8">
    <source>
        <dbReference type="EMBL" id="KIW98605.1"/>
    </source>
</evidence>
<dbReference type="PANTHER" id="PTHR11814">
    <property type="entry name" value="SULFATE TRANSPORTER"/>
    <property type="match status" value="1"/>
</dbReference>
<evidence type="ECO:0000259" key="7">
    <source>
        <dbReference type="Pfam" id="PF00916"/>
    </source>
</evidence>
<comment type="subcellular location">
    <subcellularLocation>
        <location evidence="1">Membrane</location>
        <topology evidence="1">Multi-pass membrane protein</topology>
    </subcellularLocation>
</comment>
<dbReference type="Proteomes" id="UP000053789">
    <property type="component" value="Unassembled WGS sequence"/>
</dbReference>
<feature type="transmembrane region" description="Helical" evidence="6">
    <location>
        <begin position="247"/>
        <end position="265"/>
    </location>
</feature>
<feature type="compositionally biased region" description="Polar residues" evidence="5">
    <location>
        <begin position="30"/>
        <end position="44"/>
    </location>
</feature>
<dbReference type="VEuPathDB" id="FungiDB:Z519_00266"/>
<name>A0A0D2I5T0_CLAB1</name>
<reference evidence="8" key="1">
    <citation type="submission" date="2015-01" db="EMBL/GenBank/DDBJ databases">
        <title>The Genome Sequence of Cladophialophora bantiana CBS 173.52.</title>
        <authorList>
            <consortium name="The Broad Institute Genomics Platform"/>
            <person name="Cuomo C."/>
            <person name="de Hoog S."/>
            <person name="Gorbushina A."/>
            <person name="Stielow B."/>
            <person name="Teixiera M."/>
            <person name="Abouelleil A."/>
            <person name="Chapman S.B."/>
            <person name="Priest M."/>
            <person name="Young S.K."/>
            <person name="Wortman J."/>
            <person name="Nusbaum C."/>
            <person name="Birren B."/>
        </authorList>
    </citation>
    <scope>NUCLEOTIDE SEQUENCE [LARGE SCALE GENOMIC DNA]</scope>
    <source>
        <strain evidence="8">CBS 173.52</strain>
    </source>
</reference>
<dbReference type="EMBL" id="KN846980">
    <property type="protein sequence ID" value="KIW98605.1"/>
    <property type="molecule type" value="Genomic_DNA"/>
</dbReference>
<feature type="transmembrane region" description="Helical" evidence="6">
    <location>
        <begin position="87"/>
        <end position="107"/>
    </location>
</feature>
<evidence type="ECO:0000256" key="2">
    <source>
        <dbReference type="ARBA" id="ARBA00022692"/>
    </source>
</evidence>
<dbReference type="OrthoDB" id="427213at2759"/>
<dbReference type="AlphaFoldDB" id="A0A0D2I5T0"/>
<keyword evidence="4 6" id="KW-0472">Membrane</keyword>
<dbReference type="GeneID" id="27693194"/>